<keyword evidence="1" id="KW-1133">Transmembrane helix</keyword>
<evidence type="ECO:0000313" key="3">
    <source>
        <dbReference type="Proteomes" id="UP000250125"/>
    </source>
</evidence>
<feature type="transmembrane region" description="Helical" evidence="1">
    <location>
        <begin position="316"/>
        <end position="333"/>
    </location>
</feature>
<organism evidence="2 3">
    <name type="scientific">Thermococcus siculi</name>
    <dbReference type="NCBI Taxonomy" id="72803"/>
    <lineage>
        <taxon>Archaea</taxon>
        <taxon>Methanobacteriati</taxon>
        <taxon>Methanobacteriota</taxon>
        <taxon>Thermococci</taxon>
        <taxon>Thermococcales</taxon>
        <taxon>Thermococcaceae</taxon>
        <taxon>Thermococcus</taxon>
    </lineage>
</organism>
<gene>
    <name evidence="2" type="ORF">A3L11_01705</name>
</gene>
<dbReference type="GeneID" id="33316913"/>
<protein>
    <submittedName>
        <fullName evidence="2">Uncharacterized protein</fullName>
    </submittedName>
</protein>
<dbReference type="Proteomes" id="UP000250125">
    <property type="component" value="Chromosome"/>
</dbReference>
<keyword evidence="1" id="KW-0472">Membrane</keyword>
<dbReference type="AlphaFoldDB" id="A0A2Z2MI10"/>
<evidence type="ECO:0000256" key="1">
    <source>
        <dbReference type="SAM" id="Phobius"/>
    </source>
</evidence>
<name>A0A2Z2MI10_9EURY</name>
<dbReference type="KEGG" id="tsl:A3L11_01705"/>
<dbReference type="RefSeq" id="WP_088855252.1">
    <property type="nucleotide sequence ID" value="NZ_CP015103.1"/>
</dbReference>
<dbReference type="OrthoDB" id="100671at2157"/>
<sequence>MRKLFALIFVVLVSLWYLPFVNSSPYWFHEGAYVKYALLSPGGKDNEKANIFEVYPPLIPSSARKKLLAIEEVSEDEPASIFVRGDVFLTFRVVSIKNDSAKINITLELNDAWVYNRHRIGVLKLSRVLLLNRSDMRYYDENGAAFGRPIFFMNPLSPPRRDELWMNVSPLVKLGISTKDLVVKNVSYSWMADKTLHTYYRDFVSPYIYIESNRAPFFWKLPDGYISGSLHIGAVYDFDTGIMLTSVFTKSSPELLSLGIVLGSDYDYQAGEKLSKLFDEEKSDREWWQPGFNLYDTNIKFPEYNVSDSESTPSKYFFLAALLALLISALIGWRCRGE</sequence>
<accession>A0A2Z2MI10</accession>
<keyword evidence="1" id="KW-0812">Transmembrane</keyword>
<dbReference type="EMBL" id="CP015103">
    <property type="protein sequence ID" value="ASJ08009.1"/>
    <property type="molecule type" value="Genomic_DNA"/>
</dbReference>
<evidence type="ECO:0000313" key="2">
    <source>
        <dbReference type="EMBL" id="ASJ08009.1"/>
    </source>
</evidence>
<keyword evidence="3" id="KW-1185">Reference proteome</keyword>
<proteinExistence type="predicted"/>
<reference evidence="2 3" key="1">
    <citation type="submission" date="2016-04" db="EMBL/GenBank/DDBJ databases">
        <title>Complete genome sequence of Thermococcus siculi type strain RG-20.</title>
        <authorList>
            <person name="Oger P.M."/>
        </authorList>
    </citation>
    <scope>NUCLEOTIDE SEQUENCE [LARGE SCALE GENOMIC DNA]</scope>
    <source>
        <strain evidence="2 3">RG-20</strain>
    </source>
</reference>